<comment type="caution">
    <text evidence="2">The sequence shown here is derived from an EMBL/GenBank/DDBJ whole genome shotgun (WGS) entry which is preliminary data.</text>
</comment>
<protein>
    <recommendedName>
        <fullName evidence="4">Transmembrane protein 164</fullName>
    </recommendedName>
</protein>
<evidence type="ECO:0000313" key="2">
    <source>
        <dbReference type="EMBL" id="GMT03251.1"/>
    </source>
</evidence>
<evidence type="ECO:0000313" key="3">
    <source>
        <dbReference type="Proteomes" id="UP001432027"/>
    </source>
</evidence>
<dbReference type="EMBL" id="BTSX01000006">
    <property type="protein sequence ID" value="GMT03251.1"/>
    <property type="molecule type" value="Genomic_DNA"/>
</dbReference>
<keyword evidence="1" id="KW-1133">Transmembrane helix</keyword>
<dbReference type="InterPro" id="IPR026508">
    <property type="entry name" value="TMEM164"/>
</dbReference>
<feature type="transmembrane region" description="Helical" evidence="1">
    <location>
        <begin position="174"/>
        <end position="191"/>
    </location>
</feature>
<proteinExistence type="predicted"/>
<feature type="transmembrane region" description="Helical" evidence="1">
    <location>
        <begin position="203"/>
        <end position="227"/>
    </location>
</feature>
<keyword evidence="1" id="KW-0472">Membrane</keyword>
<keyword evidence="3" id="KW-1185">Reference proteome</keyword>
<keyword evidence="1" id="KW-0812">Transmembrane</keyword>
<evidence type="ECO:0000256" key="1">
    <source>
        <dbReference type="SAM" id="Phobius"/>
    </source>
</evidence>
<gene>
    <name evidence="2" type="ORF">PENTCL1PPCAC_25425</name>
</gene>
<evidence type="ECO:0008006" key="4">
    <source>
        <dbReference type="Google" id="ProtNLM"/>
    </source>
</evidence>
<feature type="transmembrane region" description="Helical" evidence="1">
    <location>
        <begin position="50"/>
        <end position="69"/>
    </location>
</feature>
<reference evidence="2" key="1">
    <citation type="submission" date="2023-10" db="EMBL/GenBank/DDBJ databases">
        <title>Genome assembly of Pristionchus species.</title>
        <authorList>
            <person name="Yoshida K."/>
            <person name="Sommer R.J."/>
        </authorList>
    </citation>
    <scope>NUCLEOTIDE SEQUENCE</scope>
    <source>
        <strain evidence="2">RS0144</strain>
    </source>
</reference>
<name>A0AAV5U8N0_9BILA</name>
<feature type="transmembrane region" description="Helical" evidence="1">
    <location>
        <begin position="111"/>
        <end position="130"/>
    </location>
</feature>
<organism evidence="2 3">
    <name type="scientific">Pristionchus entomophagus</name>
    <dbReference type="NCBI Taxonomy" id="358040"/>
    <lineage>
        <taxon>Eukaryota</taxon>
        <taxon>Metazoa</taxon>
        <taxon>Ecdysozoa</taxon>
        <taxon>Nematoda</taxon>
        <taxon>Chromadorea</taxon>
        <taxon>Rhabditida</taxon>
        <taxon>Rhabditina</taxon>
        <taxon>Diplogasteromorpha</taxon>
        <taxon>Diplogasteroidea</taxon>
        <taxon>Neodiplogasteridae</taxon>
        <taxon>Pristionchus</taxon>
    </lineage>
</organism>
<dbReference type="PANTHER" id="PTHR20948">
    <property type="entry name" value="TRANSMEMBRANE PROTEIN 164"/>
    <property type="match status" value="1"/>
</dbReference>
<feature type="transmembrane region" description="Helical" evidence="1">
    <location>
        <begin position="142"/>
        <end position="162"/>
    </location>
</feature>
<sequence>MASPSTMTSPAATAGATVSQHDWAWDLAVGGVNYSIPGNGGPECRDYLPYWQRLLESGILVPAACVFLWRLLPQLSIEYSERPLKVSRYWVLTLYSLVFGAELAFKMISKTGIFLLNPCHVATIIQLALLSMDSEQPLTCLLFRLQMYLMPGAILALVLPILNTRLLPGEVLIYYLQHVFIITVPLYLMYIKGAFQPEQWHDMAWPGVSLLLIVIYHFGPLQFLAVYSNVNLNNILCPAISDPFGTRFYHLFACVHQTLYVPLIGKSYAFFGSKAIDIYSTFFPAEVAPEEKNCKKRE</sequence>
<dbReference type="AlphaFoldDB" id="A0AAV5U8N0"/>
<feature type="transmembrane region" description="Helical" evidence="1">
    <location>
        <begin position="89"/>
        <end position="105"/>
    </location>
</feature>
<dbReference type="Pfam" id="PF14808">
    <property type="entry name" value="TMEM164"/>
    <property type="match status" value="1"/>
</dbReference>
<dbReference type="PANTHER" id="PTHR20948:SF2">
    <property type="entry name" value="TRANSMEMBRANE PROTEIN 164"/>
    <property type="match status" value="1"/>
</dbReference>
<accession>A0AAV5U8N0</accession>
<dbReference type="Proteomes" id="UP001432027">
    <property type="component" value="Unassembled WGS sequence"/>
</dbReference>